<keyword evidence="1" id="KW-1133">Transmembrane helix</keyword>
<dbReference type="RefSeq" id="WP_115471334.1">
    <property type="nucleotide sequence ID" value="NZ_BJEC01000013.1"/>
</dbReference>
<gene>
    <name evidence="2" type="ORF">DWV05_07365</name>
</gene>
<name>A0ABX9I4Q2_9LACO</name>
<feature type="transmembrane region" description="Helical" evidence="1">
    <location>
        <begin position="183"/>
        <end position="201"/>
    </location>
</feature>
<reference evidence="2 3" key="1">
    <citation type="submission" date="2018-07" db="EMBL/GenBank/DDBJ databases">
        <title>Genome-based reclassification of Weissella jogaejeotgali as Weissella thailandensis.</title>
        <authorList>
            <person name="Chun J."/>
            <person name="Kim B.-Y."/>
            <person name="Kwak M.-J."/>
        </authorList>
    </citation>
    <scope>NUCLEOTIDE SEQUENCE [LARGE SCALE GENOMIC DNA]</scope>
    <source>
        <strain evidence="2 3">KCTC 3751</strain>
    </source>
</reference>
<keyword evidence="1" id="KW-0812">Transmembrane</keyword>
<sequence length="237" mass="26931">MSGVIVWHTVLYLFIIFLIGPLVVSYCVSAITAKTNQHLINRFGTRAPLLFGWLGVIVHELSHAGMAILFGHKINRLVLLTNPFRSDREQRLGYVAHSWQPKNIYQQFGNFFIGLAPVIGITLLTGLTTQLLWPELFAVQNIGWQVFSSVPWWQLVIWLYIVVNLNLAMNLSRSDWSNVWQGLAYYSVVLLLISLIVGVFISDPWLIFETVGYWLGIVWLIDIGIGVLMLLIAHVLD</sequence>
<accession>A0ABX9I4Q2</accession>
<dbReference type="Proteomes" id="UP000254492">
    <property type="component" value="Unassembled WGS sequence"/>
</dbReference>
<feature type="transmembrane region" description="Helical" evidence="1">
    <location>
        <begin position="152"/>
        <end position="171"/>
    </location>
</feature>
<feature type="transmembrane region" description="Helical" evidence="1">
    <location>
        <begin position="213"/>
        <end position="236"/>
    </location>
</feature>
<organism evidence="2 3">
    <name type="scientific">Weissella thailandensis</name>
    <dbReference type="NCBI Taxonomy" id="89061"/>
    <lineage>
        <taxon>Bacteria</taxon>
        <taxon>Bacillati</taxon>
        <taxon>Bacillota</taxon>
        <taxon>Bacilli</taxon>
        <taxon>Lactobacillales</taxon>
        <taxon>Lactobacillaceae</taxon>
        <taxon>Weissella</taxon>
    </lineage>
</organism>
<evidence type="ECO:0000313" key="2">
    <source>
        <dbReference type="EMBL" id="RDS59095.1"/>
    </source>
</evidence>
<evidence type="ECO:0000256" key="1">
    <source>
        <dbReference type="SAM" id="Phobius"/>
    </source>
</evidence>
<comment type="caution">
    <text evidence="2">The sequence shown here is derived from an EMBL/GenBank/DDBJ whole genome shotgun (WGS) entry which is preliminary data.</text>
</comment>
<feature type="transmembrane region" description="Helical" evidence="1">
    <location>
        <begin position="12"/>
        <end position="31"/>
    </location>
</feature>
<evidence type="ECO:0000313" key="3">
    <source>
        <dbReference type="Proteomes" id="UP000254492"/>
    </source>
</evidence>
<proteinExistence type="predicted"/>
<dbReference type="EMBL" id="QRAY01000013">
    <property type="protein sequence ID" value="RDS59095.1"/>
    <property type="molecule type" value="Genomic_DNA"/>
</dbReference>
<evidence type="ECO:0008006" key="4">
    <source>
        <dbReference type="Google" id="ProtNLM"/>
    </source>
</evidence>
<keyword evidence="3" id="KW-1185">Reference proteome</keyword>
<protein>
    <recommendedName>
        <fullName evidence="4">Integral membrane protein</fullName>
    </recommendedName>
</protein>
<keyword evidence="1" id="KW-0472">Membrane</keyword>
<feature type="transmembrane region" description="Helical" evidence="1">
    <location>
        <begin position="111"/>
        <end position="132"/>
    </location>
</feature>